<organism evidence="1 2">
    <name type="scientific">Lucilia cuprina</name>
    <name type="common">Green bottle fly</name>
    <name type="synonym">Australian sheep blowfly</name>
    <dbReference type="NCBI Taxonomy" id="7375"/>
    <lineage>
        <taxon>Eukaryota</taxon>
        <taxon>Metazoa</taxon>
        <taxon>Ecdysozoa</taxon>
        <taxon>Arthropoda</taxon>
        <taxon>Hexapoda</taxon>
        <taxon>Insecta</taxon>
        <taxon>Pterygota</taxon>
        <taxon>Neoptera</taxon>
        <taxon>Endopterygota</taxon>
        <taxon>Diptera</taxon>
        <taxon>Brachycera</taxon>
        <taxon>Muscomorpha</taxon>
        <taxon>Oestroidea</taxon>
        <taxon>Calliphoridae</taxon>
        <taxon>Luciliinae</taxon>
        <taxon>Lucilia</taxon>
    </lineage>
</organism>
<protein>
    <submittedName>
        <fullName evidence="1">Uncharacterized protein</fullName>
    </submittedName>
</protein>
<keyword evidence="2" id="KW-1185">Reference proteome</keyword>
<dbReference type="Proteomes" id="UP000037069">
    <property type="component" value="Unassembled WGS sequence"/>
</dbReference>
<gene>
    <name evidence="1" type="ORF">FF38_06792</name>
</gene>
<reference evidence="1 2" key="1">
    <citation type="journal article" date="2015" name="Nat. Commun.">
        <title>Lucilia cuprina genome unlocks parasitic fly biology to underpin future interventions.</title>
        <authorList>
            <person name="Anstead C.A."/>
            <person name="Korhonen P.K."/>
            <person name="Young N.D."/>
            <person name="Hall R.S."/>
            <person name="Jex A.R."/>
            <person name="Murali S.C."/>
            <person name="Hughes D.S."/>
            <person name="Lee S.F."/>
            <person name="Perry T."/>
            <person name="Stroehlein A.J."/>
            <person name="Ansell B.R."/>
            <person name="Breugelmans B."/>
            <person name="Hofmann A."/>
            <person name="Qu J."/>
            <person name="Dugan S."/>
            <person name="Lee S.L."/>
            <person name="Chao H."/>
            <person name="Dinh H."/>
            <person name="Han Y."/>
            <person name="Doddapaneni H.V."/>
            <person name="Worley K.C."/>
            <person name="Muzny D.M."/>
            <person name="Ioannidis P."/>
            <person name="Waterhouse R.M."/>
            <person name="Zdobnov E.M."/>
            <person name="James P.J."/>
            <person name="Bagnall N.H."/>
            <person name="Kotze A.C."/>
            <person name="Gibbs R.A."/>
            <person name="Richards S."/>
            <person name="Batterham P."/>
            <person name="Gasser R.B."/>
        </authorList>
    </citation>
    <scope>NUCLEOTIDE SEQUENCE [LARGE SCALE GENOMIC DNA]</scope>
    <source>
        <strain evidence="1 2">LS</strain>
        <tissue evidence="1">Full body</tissue>
    </source>
</reference>
<evidence type="ECO:0000313" key="2">
    <source>
        <dbReference type="Proteomes" id="UP000037069"/>
    </source>
</evidence>
<comment type="caution">
    <text evidence="1">The sequence shown here is derived from an EMBL/GenBank/DDBJ whole genome shotgun (WGS) entry which is preliminary data.</text>
</comment>
<name>A0A0L0CNS5_LUCCU</name>
<accession>A0A0L0CNS5</accession>
<proteinExistence type="predicted"/>
<dbReference type="AlphaFoldDB" id="A0A0L0CNS5"/>
<dbReference type="EMBL" id="JRES01000124">
    <property type="protein sequence ID" value="KNC33998.1"/>
    <property type="molecule type" value="Genomic_DNA"/>
</dbReference>
<evidence type="ECO:0000313" key="1">
    <source>
        <dbReference type="EMBL" id="KNC33998.1"/>
    </source>
</evidence>
<sequence>MSCTCASANGLISSATLHKRKKELYPNNRKFIGLTLLRIRDTGVPSCYISKQKTIGVFKPQRHIKKCSEII</sequence>